<evidence type="ECO:0000313" key="6">
    <source>
        <dbReference type="EMBL" id="AKJ64832.1"/>
    </source>
</evidence>
<dbReference type="EMBL" id="CP010904">
    <property type="protein sequence ID" value="AKJ64832.1"/>
    <property type="molecule type" value="Genomic_DNA"/>
</dbReference>
<dbReference type="KEGG" id="vbl:L21SP4_01589"/>
<proteinExistence type="inferred from homology"/>
<accession>A0A0G3EHG6</accession>
<dbReference type="InterPro" id="IPR001775">
    <property type="entry name" value="GspD/PilQ"/>
</dbReference>
<comment type="similarity">
    <text evidence="4">Belongs to the bacterial secretin family.</text>
</comment>
<sequence>MFDVRSLSSTPHTPIHFPHTILPALCVALLLAGLPVASTQAQDTNEAIVIESVFVRDMALRDFAELMTRGCEADWKVLVSEKAGEKRISFYLSDTGIDETLRSICATYGLWYRRSRRSDIIQIETMEEYREGLNLYADEAVEVVPVMYPAPEEIGDALARLFQDRVVWDPPPEDIADDMPRIESALDRMDTMADRATLVDSENLGGTTTGYRDRYDGSSYRRRTGDTWDRTGRYGSRSGRATEEQTVEEVVEQQQRSLEAQQAVRGIPEDIGGRNDRPGLVYISASPSANALILRSSDAASVETIKTVIQQLDKPKPQVLLEVKVLDILLDDESARGVDWLFQNSTGDGQMLSGGRATGITAEPGNSIRSSDPFSLVPQGTGIDPLASVFSFVSADVRARIQLLQDEQRIHSLATPSLLVADNEASRVFIGSEVTILKSVELNAVRDIETGLVLDYETEPQTEEERIGTTLLITPKIHADRTVTIRILQEETKLGDERTIEYGDVGEQFRTQDIDERSVTTTVLAKDKHTVAIGGLIRERQADRETGVPLLMNIPLLGNLFKRTVKSDERSELLVLIRPYVVLAPGDAESASKQFLETVGSDGATLEGGVREKALGVRH</sequence>
<name>A0A0G3EHG6_9BACT</name>
<dbReference type="GO" id="GO:0016020">
    <property type="term" value="C:membrane"/>
    <property type="evidence" value="ECO:0007669"/>
    <property type="project" value="UniProtKB-SubCell"/>
</dbReference>
<comment type="subcellular location">
    <subcellularLocation>
        <location evidence="1">Membrane</location>
    </subcellularLocation>
</comment>
<keyword evidence="7" id="KW-1185">Reference proteome</keyword>
<dbReference type="InterPro" id="IPR050810">
    <property type="entry name" value="Bact_Secretion_Sys_Channel"/>
</dbReference>
<protein>
    <submittedName>
        <fullName evidence="6">General secretion pathway protein D</fullName>
    </submittedName>
</protein>
<dbReference type="InterPro" id="IPR038591">
    <property type="entry name" value="NolW-like_sf"/>
</dbReference>
<dbReference type="AlphaFoldDB" id="A0A0G3EHG6"/>
<dbReference type="Pfam" id="PF00263">
    <property type="entry name" value="Secretin"/>
    <property type="match status" value="1"/>
</dbReference>
<evidence type="ECO:0000259" key="5">
    <source>
        <dbReference type="Pfam" id="PF00263"/>
    </source>
</evidence>
<feature type="domain" description="Type II/III secretion system secretin-like" evidence="5">
    <location>
        <begin position="404"/>
        <end position="582"/>
    </location>
</feature>
<evidence type="ECO:0000256" key="3">
    <source>
        <dbReference type="ARBA" id="ARBA00023136"/>
    </source>
</evidence>
<gene>
    <name evidence="6" type="primary">xcpQ</name>
    <name evidence="6" type="ORF">L21SP4_01589</name>
</gene>
<organism evidence="6 7">
    <name type="scientific">Kiritimatiella glycovorans</name>
    <dbReference type="NCBI Taxonomy" id="1307763"/>
    <lineage>
        <taxon>Bacteria</taxon>
        <taxon>Pseudomonadati</taxon>
        <taxon>Kiritimatiellota</taxon>
        <taxon>Kiritimatiellia</taxon>
        <taxon>Kiritimatiellales</taxon>
        <taxon>Kiritimatiellaceae</taxon>
        <taxon>Kiritimatiella</taxon>
    </lineage>
</organism>
<dbReference type="PRINTS" id="PR00811">
    <property type="entry name" value="BCTERIALGSPD"/>
</dbReference>
<dbReference type="Gene3D" id="3.30.1370.120">
    <property type="match status" value="1"/>
</dbReference>
<dbReference type="PANTHER" id="PTHR30332">
    <property type="entry name" value="PROBABLE GENERAL SECRETION PATHWAY PROTEIN D"/>
    <property type="match status" value="1"/>
</dbReference>
<dbReference type="Proteomes" id="UP000035268">
    <property type="component" value="Chromosome"/>
</dbReference>
<dbReference type="PATRIC" id="fig|1609981.3.peg.1649"/>
<dbReference type="STRING" id="1307763.L21SP4_01589"/>
<reference evidence="6 7" key="2">
    <citation type="journal article" date="2016" name="ISME J.">
        <title>Characterization of the first cultured representative of Verrucomicrobia subdivision 5 indicates the proposal of a novel phylum.</title>
        <authorList>
            <person name="Spring S."/>
            <person name="Bunk B."/>
            <person name="Sproer C."/>
            <person name="Schumann P."/>
            <person name="Rohde M."/>
            <person name="Tindall B.J."/>
            <person name="Klenk H.P."/>
        </authorList>
    </citation>
    <scope>NUCLEOTIDE SEQUENCE [LARGE SCALE GENOMIC DNA]</scope>
    <source>
        <strain evidence="6 7">L21-Fru-AB</strain>
    </source>
</reference>
<dbReference type="PANTHER" id="PTHR30332:SF24">
    <property type="entry name" value="SECRETIN GSPD-RELATED"/>
    <property type="match status" value="1"/>
</dbReference>
<evidence type="ECO:0000256" key="4">
    <source>
        <dbReference type="RuleBase" id="RU004003"/>
    </source>
</evidence>
<keyword evidence="3" id="KW-0472">Membrane</keyword>
<dbReference type="InterPro" id="IPR004846">
    <property type="entry name" value="T2SS/T3SS_dom"/>
</dbReference>
<dbReference type="GO" id="GO:0009306">
    <property type="term" value="P:protein secretion"/>
    <property type="evidence" value="ECO:0007669"/>
    <property type="project" value="InterPro"/>
</dbReference>
<dbReference type="GO" id="GO:0015627">
    <property type="term" value="C:type II protein secretion system complex"/>
    <property type="evidence" value="ECO:0007669"/>
    <property type="project" value="TreeGrafter"/>
</dbReference>
<evidence type="ECO:0000313" key="7">
    <source>
        <dbReference type="Proteomes" id="UP000035268"/>
    </source>
</evidence>
<evidence type="ECO:0000256" key="1">
    <source>
        <dbReference type="ARBA" id="ARBA00004370"/>
    </source>
</evidence>
<keyword evidence="2" id="KW-0732">Signal</keyword>
<evidence type="ECO:0000256" key="2">
    <source>
        <dbReference type="ARBA" id="ARBA00022729"/>
    </source>
</evidence>
<reference evidence="7" key="1">
    <citation type="submission" date="2015-02" db="EMBL/GenBank/DDBJ databases">
        <title>Description and complete genome sequence of the first cultured representative of the subdivision 5 of the Verrucomicrobia phylum.</title>
        <authorList>
            <person name="Spring S."/>
            <person name="Bunk B."/>
            <person name="Sproer C."/>
            <person name="Klenk H.-P."/>
        </authorList>
    </citation>
    <scope>NUCLEOTIDE SEQUENCE [LARGE SCALE GENOMIC DNA]</scope>
    <source>
        <strain evidence="7">L21-Fru-AB</strain>
    </source>
</reference>